<dbReference type="RefSeq" id="WP_280574927.1">
    <property type="nucleotide sequence ID" value="NZ_JARXRM010000035.1"/>
</dbReference>
<dbReference type="Proteomes" id="UP001156940">
    <property type="component" value="Unassembled WGS sequence"/>
</dbReference>
<comment type="caution">
    <text evidence="2">The sequence shown here is derived from an EMBL/GenBank/DDBJ whole genome shotgun (WGS) entry which is preliminary data.</text>
</comment>
<name>A0ABT6JA21_9GAMM</name>
<gene>
    <name evidence="2" type="ORF">QFW77_11860</name>
</gene>
<proteinExistence type="predicted"/>
<feature type="transmembrane region" description="Helical" evidence="1">
    <location>
        <begin position="47"/>
        <end position="66"/>
    </location>
</feature>
<feature type="transmembrane region" description="Helical" evidence="1">
    <location>
        <begin position="12"/>
        <end position="35"/>
    </location>
</feature>
<feature type="transmembrane region" description="Helical" evidence="1">
    <location>
        <begin position="104"/>
        <end position="126"/>
    </location>
</feature>
<keyword evidence="1" id="KW-0472">Membrane</keyword>
<keyword evidence="1" id="KW-1133">Transmembrane helix</keyword>
<keyword evidence="1" id="KW-0812">Transmembrane</keyword>
<feature type="transmembrane region" description="Helical" evidence="1">
    <location>
        <begin position="78"/>
        <end position="98"/>
    </location>
</feature>
<reference evidence="2 3" key="1">
    <citation type="submission" date="2023-04" db="EMBL/GenBank/DDBJ databases">
        <title>Luteimonas endophyticus RD2P54.</title>
        <authorList>
            <person name="Sun J.-Q."/>
        </authorList>
    </citation>
    <scope>NUCLEOTIDE SEQUENCE [LARGE SCALE GENOMIC DNA]</scope>
    <source>
        <strain evidence="2 3">RD2P54</strain>
    </source>
</reference>
<protein>
    <recommendedName>
        <fullName evidence="4">Integral membrane protein</fullName>
    </recommendedName>
</protein>
<keyword evidence="3" id="KW-1185">Reference proteome</keyword>
<sequence>MSLQRVFANPKFLSRVLLVDGLATGATALLLLFAADLLAPLLQLPAGLLRTAGLICVPFVLWVLALSRRPAPPHRAMAIVVAINVAWVAGSAWVAFGGTWQPSALGIAFVCAQALAVLAFAELGWFGLRASRPAPPVAAAAR</sequence>
<evidence type="ECO:0008006" key="4">
    <source>
        <dbReference type="Google" id="ProtNLM"/>
    </source>
</evidence>
<organism evidence="2 3">
    <name type="scientific">Luteimonas endophytica</name>
    <dbReference type="NCBI Taxonomy" id="3042023"/>
    <lineage>
        <taxon>Bacteria</taxon>
        <taxon>Pseudomonadati</taxon>
        <taxon>Pseudomonadota</taxon>
        <taxon>Gammaproteobacteria</taxon>
        <taxon>Lysobacterales</taxon>
        <taxon>Lysobacteraceae</taxon>
        <taxon>Luteimonas</taxon>
    </lineage>
</organism>
<evidence type="ECO:0000256" key="1">
    <source>
        <dbReference type="SAM" id="Phobius"/>
    </source>
</evidence>
<evidence type="ECO:0000313" key="3">
    <source>
        <dbReference type="Proteomes" id="UP001156940"/>
    </source>
</evidence>
<accession>A0ABT6JA21</accession>
<evidence type="ECO:0000313" key="2">
    <source>
        <dbReference type="EMBL" id="MDH5823682.1"/>
    </source>
</evidence>
<dbReference type="EMBL" id="JARXRM010000035">
    <property type="protein sequence ID" value="MDH5823682.1"/>
    <property type="molecule type" value="Genomic_DNA"/>
</dbReference>